<dbReference type="EMBL" id="UINC01042689">
    <property type="protein sequence ID" value="SVB45662.1"/>
    <property type="molecule type" value="Genomic_DNA"/>
</dbReference>
<feature type="non-terminal residue" evidence="1">
    <location>
        <position position="28"/>
    </location>
</feature>
<gene>
    <name evidence="1" type="ORF">METZ01_LOCUS198516</name>
</gene>
<evidence type="ECO:0000313" key="1">
    <source>
        <dbReference type="EMBL" id="SVB45662.1"/>
    </source>
</evidence>
<proteinExistence type="predicted"/>
<sequence length="28" mass="3060">MVLLLGDKDVNAVMSMSTAIDVMEDTFL</sequence>
<reference evidence="1" key="1">
    <citation type="submission" date="2018-05" db="EMBL/GenBank/DDBJ databases">
        <authorList>
            <person name="Lanie J.A."/>
            <person name="Ng W.-L."/>
            <person name="Kazmierczak K.M."/>
            <person name="Andrzejewski T.M."/>
            <person name="Davidsen T.M."/>
            <person name="Wayne K.J."/>
            <person name="Tettelin H."/>
            <person name="Glass J.I."/>
            <person name="Rusch D."/>
            <person name="Podicherti R."/>
            <person name="Tsui H.-C.T."/>
            <person name="Winkler M.E."/>
        </authorList>
    </citation>
    <scope>NUCLEOTIDE SEQUENCE</scope>
</reference>
<name>A0A382E5Q3_9ZZZZ</name>
<dbReference type="AlphaFoldDB" id="A0A382E5Q3"/>
<organism evidence="1">
    <name type="scientific">marine metagenome</name>
    <dbReference type="NCBI Taxonomy" id="408172"/>
    <lineage>
        <taxon>unclassified sequences</taxon>
        <taxon>metagenomes</taxon>
        <taxon>ecological metagenomes</taxon>
    </lineage>
</organism>
<protein>
    <submittedName>
        <fullName evidence="1">Uncharacterized protein</fullName>
    </submittedName>
</protein>
<accession>A0A382E5Q3</accession>